<dbReference type="GO" id="GO:0051213">
    <property type="term" value="F:dioxygenase activity"/>
    <property type="evidence" value="ECO:0007669"/>
    <property type="project" value="UniProtKB-KW"/>
</dbReference>
<evidence type="ECO:0000259" key="1">
    <source>
        <dbReference type="PROSITE" id="PS51819"/>
    </source>
</evidence>
<gene>
    <name evidence="2" type="ordered locus">bgla_1g15100</name>
</gene>
<dbReference type="HOGENOM" id="CLU_1560063_0_0_4"/>
<dbReference type="Pfam" id="PF00903">
    <property type="entry name" value="Glyoxalase"/>
    <property type="match status" value="1"/>
</dbReference>
<dbReference type="InterPro" id="IPR004360">
    <property type="entry name" value="Glyas_Fos-R_dOase_dom"/>
</dbReference>
<evidence type="ECO:0000313" key="2">
    <source>
        <dbReference type="EMBL" id="AEA60169.1"/>
    </source>
</evidence>
<dbReference type="PROSITE" id="PS51819">
    <property type="entry name" value="VOC"/>
    <property type="match status" value="1"/>
</dbReference>
<name>F2LCB7_BURGS</name>
<sequence>MMIDENWRREAAAANERAAPMARPTVQRTHLSLFVRDPERSAQWYADVLGMEETARGPQWVFMSFGKKHHDIALIRAVSDAEFGTIGLQHYGLEIAGDLNQLRRLYAMLLRKNVSIVKITDHKVGIGLYFNDPDGNRLEFFCELVTDDEEGKAVLHAHNAPSDPTELEPLFD</sequence>
<evidence type="ECO:0000313" key="3">
    <source>
        <dbReference type="Proteomes" id="UP000008316"/>
    </source>
</evidence>
<dbReference type="AlphaFoldDB" id="F2LCB7"/>
<protein>
    <submittedName>
        <fullName evidence="2">Glyoxalase/bleomycin resistance protein/dioxygenase</fullName>
    </submittedName>
</protein>
<proteinExistence type="predicted"/>
<keyword evidence="3" id="KW-1185">Reference proteome</keyword>
<dbReference type="InterPro" id="IPR037523">
    <property type="entry name" value="VOC_core"/>
</dbReference>
<dbReference type="EMBL" id="CP002599">
    <property type="protein sequence ID" value="AEA60169.1"/>
    <property type="molecule type" value="Genomic_DNA"/>
</dbReference>
<reference evidence="2 3" key="1">
    <citation type="journal article" date="2011" name="J. Bacteriol.">
        <title>Complete genome sequence of Burkholderia gladioli BSR3.</title>
        <authorList>
            <person name="Seo Y.S."/>
            <person name="Lim J."/>
            <person name="Choi B.S."/>
            <person name="Kim H."/>
            <person name="Goo E."/>
            <person name="Lee B."/>
            <person name="Lim J.S."/>
            <person name="Choi I.Y."/>
            <person name="Moon J.S."/>
            <person name="Kim J."/>
            <person name="Hwang I."/>
        </authorList>
    </citation>
    <scope>NUCLEOTIDE SEQUENCE [LARGE SCALE GENOMIC DNA]</scope>
    <source>
        <strain evidence="2 3">BSR3</strain>
    </source>
</reference>
<dbReference type="PANTHER" id="PTHR43279">
    <property type="entry name" value="CATECHOL-2,3-DIOXYGENASE"/>
    <property type="match status" value="1"/>
</dbReference>
<dbReference type="eggNOG" id="COG0346">
    <property type="taxonomic scope" value="Bacteria"/>
</dbReference>
<dbReference type="STRING" id="999541.bgla_1g15100"/>
<dbReference type="PANTHER" id="PTHR43279:SF1">
    <property type="entry name" value="CATECHOL-2,3-DIOXYGENASE"/>
    <property type="match status" value="1"/>
</dbReference>
<dbReference type="KEGG" id="bgd:bgla_1g15100"/>
<dbReference type="SUPFAM" id="SSF54593">
    <property type="entry name" value="Glyoxalase/Bleomycin resistance protein/Dihydroxybiphenyl dioxygenase"/>
    <property type="match status" value="1"/>
</dbReference>
<dbReference type="Proteomes" id="UP000008316">
    <property type="component" value="Chromosome 1"/>
</dbReference>
<organism evidence="2 3">
    <name type="scientific">Burkholderia gladioli (strain BSR3)</name>
    <dbReference type="NCBI Taxonomy" id="999541"/>
    <lineage>
        <taxon>Bacteria</taxon>
        <taxon>Pseudomonadati</taxon>
        <taxon>Pseudomonadota</taxon>
        <taxon>Betaproteobacteria</taxon>
        <taxon>Burkholderiales</taxon>
        <taxon>Burkholderiaceae</taxon>
        <taxon>Burkholderia</taxon>
    </lineage>
</organism>
<feature type="domain" description="VOC" evidence="1">
    <location>
        <begin position="27"/>
        <end position="143"/>
    </location>
</feature>
<dbReference type="Gene3D" id="3.10.180.10">
    <property type="entry name" value="2,3-Dihydroxybiphenyl 1,2-Dioxygenase, domain 1"/>
    <property type="match status" value="1"/>
</dbReference>
<keyword evidence="2" id="KW-0560">Oxidoreductase</keyword>
<accession>F2LCB7</accession>
<dbReference type="InterPro" id="IPR029068">
    <property type="entry name" value="Glyas_Bleomycin-R_OHBP_Dase"/>
</dbReference>
<keyword evidence="2" id="KW-0223">Dioxygenase</keyword>